<dbReference type="RefSeq" id="WP_111216396.1">
    <property type="nucleotide sequence ID" value="NZ_POTY01000161.1"/>
</dbReference>
<evidence type="ECO:0000313" key="2">
    <source>
        <dbReference type="EMBL" id="PZG13979.1"/>
    </source>
</evidence>
<evidence type="ECO:0000259" key="1">
    <source>
        <dbReference type="Pfam" id="PF20248"/>
    </source>
</evidence>
<dbReference type="InterPro" id="IPR046538">
    <property type="entry name" value="DUF6603"/>
</dbReference>
<reference evidence="2 3" key="1">
    <citation type="submission" date="2018-01" db="EMBL/GenBank/DDBJ databases">
        <title>Draft genome sequence of Jishengella sp. NA12.</title>
        <authorList>
            <person name="Sahin N."/>
            <person name="Ay H."/>
            <person name="Saygin H."/>
        </authorList>
    </citation>
    <scope>NUCLEOTIDE SEQUENCE [LARGE SCALE GENOMIC DNA]</scope>
    <source>
        <strain evidence="2 3">NA12</strain>
    </source>
</reference>
<sequence length="1125" mass="116773">MTQPADDGNFQRRLLAEVEALLSPVTMAATSPWRRAEVLDALGWDLAALAGMPADDFEQWLASCAEAVDRIRRLVTDQPPETLDDLTAGLQTAAAAVQAVSGLPAALRGAAGAPPVEVLARDLITFLTVNYLQRQHPVAYQLAVLLTLIVPAGETPVSPPMPAVGTPVRLPRSRPELHLDRLGDLLRDPVGTLRATYFPDGFDTAAAADAGAARLFPRIAALLRELGVPALPGVDPADGPDLGPVGTALAQSMLTVAAPIRVGDADVTVGATVALSPADRGDLGLVVALRGALDLDRVIAGWALRLAVSGAGAGFAIGRDGLTLPDGLAGVVRVALTADRVPDATGVAVRVGSATGTRLEIQGLRLGLGAALGGGLDDIELSISAARAMLVIVPGDGDGFLAQVLPADGLRAQFDLALSWSLRKGLTFRGAAGLDVDLPVHVSAGPVEVFGVHAALGAADQGLAAVLGASASLRLGPVQAVAERIGITAGLTFPPDGGNLGSADAALAFKPPSGVGLSIKAGPLVGGGYLFVDERAGQYAGVLQLQFEAIAVSAIGLLATRNPDGSPIRMPDGSAGFSLLVVISAEFTPIQLGFGFTLNGVGGMLGVNRRVDIDTLRAGLRTGSLNSLMFPADPVGRAAEVVATAGSVFPVAVGRHVFGPMARIGWGTPTLLTFDLGVVLELPAPMRLVVLGRLRMALPDPKHPVVSINMDVLGVVDFGAEQAAIDASLYDSQVAGFPITGDMAMRMSWGREPSFALAAGGFNPRFQPPTGFPALRRLAIALSDRDNPRLRLEAYLALTSNTVQFGARLEVYAEAAGFNISGMLGFDALVQLAPLGFITDIAAAVALRRGSRDLMAVSLHLTLSGPRPWRARGRASFKVLFISGSVSFDVSIGSRTPPPLPTAVDVGELLDAALADPANWTAQLPPRGEPLVTLRRIEAGPGQLLAHPLGAIAVSQRVAPLGVEINRYGTAPVAERGSFNLAEVRFGEVAASDVGRATYEHFARAQFQDMTDDEKLSTPSFELMEAGRAFAAAELEYDAEPPPPVALGYDLVVIDEPDTAAVVPTVAAKRVTLDGSTLIRLSHTTPAALAQARAAGPVAYRVATPPLVRFIEPTYRSRPVEEARR</sequence>
<keyword evidence="3" id="KW-1185">Reference proteome</keyword>
<dbReference type="AlphaFoldDB" id="A0A2W2EB06"/>
<dbReference type="OrthoDB" id="535891at2"/>
<gene>
    <name evidence="2" type="ORF">C1I95_22625</name>
</gene>
<evidence type="ECO:0000313" key="3">
    <source>
        <dbReference type="Proteomes" id="UP000248924"/>
    </source>
</evidence>
<feature type="domain" description="DUF6603" evidence="1">
    <location>
        <begin position="440"/>
        <end position="1013"/>
    </location>
</feature>
<comment type="caution">
    <text evidence="2">The sequence shown here is derived from an EMBL/GenBank/DDBJ whole genome shotgun (WGS) entry which is preliminary data.</text>
</comment>
<organism evidence="2 3">
    <name type="scientific">Micromonospora craterilacus</name>
    <dbReference type="NCBI Taxonomy" id="1655439"/>
    <lineage>
        <taxon>Bacteria</taxon>
        <taxon>Bacillati</taxon>
        <taxon>Actinomycetota</taxon>
        <taxon>Actinomycetes</taxon>
        <taxon>Micromonosporales</taxon>
        <taxon>Micromonosporaceae</taxon>
        <taxon>Micromonospora</taxon>
    </lineage>
</organism>
<accession>A0A2W2EB06</accession>
<dbReference type="Proteomes" id="UP000248924">
    <property type="component" value="Unassembled WGS sequence"/>
</dbReference>
<dbReference type="Pfam" id="PF20248">
    <property type="entry name" value="DUF6603"/>
    <property type="match status" value="1"/>
</dbReference>
<dbReference type="EMBL" id="POTY01000161">
    <property type="protein sequence ID" value="PZG13979.1"/>
    <property type="molecule type" value="Genomic_DNA"/>
</dbReference>
<protein>
    <recommendedName>
        <fullName evidence="1">DUF6603 domain-containing protein</fullName>
    </recommendedName>
</protein>
<name>A0A2W2EB06_9ACTN</name>
<proteinExistence type="predicted"/>